<dbReference type="AlphaFoldDB" id="A0A7I8KWK3"/>
<name>A0A7I8KWK3_SPIIN</name>
<feature type="transmembrane region" description="Helical" evidence="1">
    <location>
        <begin position="48"/>
        <end position="66"/>
    </location>
</feature>
<accession>A0A7I8KWK3</accession>
<keyword evidence="1" id="KW-0812">Transmembrane</keyword>
<organism evidence="2 3">
    <name type="scientific">Spirodela intermedia</name>
    <name type="common">Intermediate duckweed</name>
    <dbReference type="NCBI Taxonomy" id="51605"/>
    <lineage>
        <taxon>Eukaryota</taxon>
        <taxon>Viridiplantae</taxon>
        <taxon>Streptophyta</taxon>
        <taxon>Embryophyta</taxon>
        <taxon>Tracheophyta</taxon>
        <taxon>Spermatophyta</taxon>
        <taxon>Magnoliopsida</taxon>
        <taxon>Liliopsida</taxon>
        <taxon>Araceae</taxon>
        <taxon>Lemnoideae</taxon>
        <taxon>Spirodela</taxon>
    </lineage>
</organism>
<proteinExistence type="predicted"/>
<feature type="transmembrane region" description="Helical" evidence="1">
    <location>
        <begin position="12"/>
        <end position="36"/>
    </location>
</feature>
<evidence type="ECO:0000313" key="3">
    <source>
        <dbReference type="Proteomes" id="UP000663760"/>
    </source>
</evidence>
<keyword evidence="1" id="KW-1133">Transmembrane helix</keyword>
<sequence>MSIGRRESQRTQWTTCLCLICLMFAAAIATTLAVHYLSPVGSARKNTMAAATVLIWIGLGCLLWSLPPPEQESIINHRLFHRR</sequence>
<dbReference type="Proteomes" id="UP000663760">
    <property type="component" value="Chromosome 9"/>
</dbReference>
<evidence type="ECO:0000256" key="1">
    <source>
        <dbReference type="SAM" id="Phobius"/>
    </source>
</evidence>
<gene>
    <name evidence="2" type="ORF">SI8410_09012022</name>
</gene>
<dbReference type="EMBL" id="LR746272">
    <property type="protein sequence ID" value="CAA7401344.1"/>
    <property type="molecule type" value="Genomic_DNA"/>
</dbReference>
<evidence type="ECO:0000313" key="2">
    <source>
        <dbReference type="EMBL" id="CAA7401344.1"/>
    </source>
</evidence>
<keyword evidence="1" id="KW-0472">Membrane</keyword>
<protein>
    <submittedName>
        <fullName evidence="2">Uncharacterized protein</fullName>
    </submittedName>
</protein>
<keyword evidence="3" id="KW-1185">Reference proteome</keyword>
<reference evidence="2" key="1">
    <citation type="submission" date="2020-02" db="EMBL/GenBank/DDBJ databases">
        <authorList>
            <person name="Scholz U."/>
            <person name="Mascher M."/>
            <person name="Fiebig A."/>
        </authorList>
    </citation>
    <scope>NUCLEOTIDE SEQUENCE</scope>
</reference>